<sequence length="234" mass="24644">MEDETGLRVRPAPRPDQPRESLAQAAYTALKASILETLLPPGHEATEQAIADQLGMSRTPVHEAVLRLQHEGFLRVLPRRGVRVLPIDPTDLRETYEVLIALEGAAAARLAAQGGAAAGTLAGMADATAEMAGALARGDRRGWAAADDRFHRSLIEGCGNAKLARLAQTAADQAQRARSATAALRADPNSSTAEHAAILAALRSGRAEEARAAVAAHRRRASEEILRVLGAVPA</sequence>
<dbReference type="GO" id="GO:0003677">
    <property type="term" value="F:DNA binding"/>
    <property type="evidence" value="ECO:0007669"/>
    <property type="project" value="UniProtKB-KW"/>
</dbReference>
<evidence type="ECO:0000256" key="4">
    <source>
        <dbReference type="SAM" id="MobiDB-lite"/>
    </source>
</evidence>
<proteinExistence type="predicted"/>
<keyword evidence="7" id="KW-1185">Reference proteome</keyword>
<dbReference type="Proteomes" id="UP001139311">
    <property type="component" value="Unassembled WGS sequence"/>
</dbReference>
<reference evidence="6" key="1">
    <citation type="submission" date="2021-10" db="EMBL/GenBank/DDBJ databases">
        <title>Roseicella aerolatum sp. nov., isolated from aerosols of e-waste dismantling site.</title>
        <authorList>
            <person name="Qin T."/>
        </authorList>
    </citation>
    <scope>NUCLEOTIDE SEQUENCE</scope>
    <source>
        <strain evidence="6">GB24</strain>
    </source>
</reference>
<evidence type="ECO:0000256" key="1">
    <source>
        <dbReference type="ARBA" id="ARBA00023015"/>
    </source>
</evidence>
<dbReference type="Pfam" id="PF07729">
    <property type="entry name" value="FCD"/>
    <property type="match status" value="1"/>
</dbReference>
<dbReference type="InterPro" id="IPR008920">
    <property type="entry name" value="TF_FadR/GntR_C"/>
</dbReference>
<keyword evidence="2" id="KW-0238">DNA-binding</keyword>
<dbReference type="PANTHER" id="PTHR43537">
    <property type="entry name" value="TRANSCRIPTIONAL REGULATOR, GNTR FAMILY"/>
    <property type="match status" value="1"/>
</dbReference>
<dbReference type="SUPFAM" id="SSF46785">
    <property type="entry name" value="Winged helix' DNA-binding domain"/>
    <property type="match status" value="1"/>
</dbReference>
<organism evidence="6 7">
    <name type="scientific">Roseicella aerolata</name>
    <dbReference type="NCBI Taxonomy" id="2883479"/>
    <lineage>
        <taxon>Bacteria</taxon>
        <taxon>Pseudomonadati</taxon>
        <taxon>Pseudomonadota</taxon>
        <taxon>Alphaproteobacteria</taxon>
        <taxon>Acetobacterales</taxon>
        <taxon>Roseomonadaceae</taxon>
        <taxon>Roseicella</taxon>
    </lineage>
</organism>
<feature type="domain" description="HTH gntR-type" evidence="5">
    <location>
        <begin position="20"/>
        <end position="87"/>
    </location>
</feature>
<dbReference type="GO" id="GO:0003700">
    <property type="term" value="F:DNA-binding transcription factor activity"/>
    <property type="evidence" value="ECO:0007669"/>
    <property type="project" value="InterPro"/>
</dbReference>
<dbReference type="SMART" id="SM00895">
    <property type="entry name" value="FCD"/>
    <property type="match status" value="1"/>
</dbReference>
<keyword evidence="3" id="KW-0804">Transcription</keyword>
<dbReference type="SUPFAM" id="SSF48008">
    <property type="entry name" value="GntR ligand-binding domain-like"/>
    <property type="match status" value="1"/>
</dbReference>
<gene>
    <name evidence="6" type="ORF">LHA35_01425</name>
</gene>
<dbReference type="InterPro" id="IPR011711">
    <property type="entry name" value="GntR_C"/>
</dbReference>
<name>A0A9X1L629_9PROT</name>
<dbReference type="Pfam" id="PF00392">
    <property type="entry name" value="GntR"/>
    <property type="match status" value="1"/>
</dbReference>
<dbReference type="InterPro" id="IPR000524">
    <property type="entry name" value="Tscrpt_reg_HTH_GntR"/>
</dbReference>
<dbReference type="Gene3D" id="1.20.120.530">
    <property type="entry name" value="GntR ligand-binding domain-like"/>
    <property type="match status" value="1"/>
</dbReference>
<evidence type="ECO:0000313" key="6">
    <source>
        <dbReference type="EMBL" id="MCB4820391.1"/>
    </source>
</evidence>
<comment type="caution">
    <text evidence="6">The sequence shown here is derived from an EMBL/GenBank/DDBJ whole genome shotgun (WGS) entry which is preliminary data.</text>
</comment>
<evidence type="ECO:0000256" key="2">
    <source>
        <dbReference type="ARBA" id="ARBA00023125"/>
    </source>
</evidence>
<feature type="region of interest" description="Disordered" evidence="4">
    <location>
        <begin position="1"/>
        <end position="22"/>
    </location>
</feature>
<dbReference type="RefSeq" id="WP_226603568.1">
    <property type="nucleotide sequence ID" value="NZ_JAJAQI010000002.1"/>
</dbReference>
<dbReference type="EMBL" id="JAJAQI010000002">
    <property type="protein sequence ID" value="MCB4820391.1"/>
    <property type="molecule type" value="Genomic_DNA"/>
</dbReference>
<dbReference type="InterPro" id="IPR036390">
    <property type="entry name" value="WH_DNA-bd_sf"/>
</dbReference>
<evidence type="ECO:0000256" key="3">
    <source>
        <dbReference type="ARBA" id="ARBA00023163"/>
    </source>
</evidence>
<dbReference type="AlphaFoldDB" id="A0A9X1L629"/>
<keyword evidence="1" id="KW-0805">Transcription regulation</keyword>
<dbReference type="SMART" id="SM00345">
    <property type="entry name" value="HTH_GNTR"/>
    <property type="match status" value="1"/>
</dbReference>
<dbReference type="PANTHER" id="PTHR43537:SF24">
    <property type="entry name" value="GLUCONATE OPERON TRANSCRIPTIONAL REPRESSOR"/>
    <property type="match status" value="1"/>
</dbReference>
<protein>
    <submittedName>
        <fullName evidence="6">GntR family transcriptional regulator</fullName>
    </submittedName>
</protein>
<accession>A0A9X1L629</accession>
<dbReference type="PROSITE" id="PS50949">
    <property type="entry name" value="HTH_GNTR"/>
    <property type="match status" value="1"/>
</dbReference>
<dbReference type="InterPro" id="IPR036388">
    <property type="entry name" value="WH-like_DNA-bd_sf"/>
</dbReference>
<evidence type="ECO:0000259" key="5">
    <source>
        <dbReference type="PROSITE" id="PS50949"/>
    </source>
</evidence>
<evidence type="ECO:0000313" key="7">
    <source>
        <dbReference type="Proteomes" id="UP001139311"/>
    </source>
</evidence>
<dbReference type="Gene3D" id="1.10.10.10">
    <property type="entry name" value="Winged helix-like DNA-binding domain superfamily/Winged helix DNA-binding domain"/>
    <property type="match status" value="1"/>
</dbReference>